<evidence type="ECO:0000313" key="2">
    <source>
        <dbReference type="EMBL" id="PON29185.1"/>
    </source>
</evidence>
<feature type="region of interest" description="Disordered" evidence="1">
    <location>
        <begin position="1"/>
        <end position="29"/>
    </location>
</feature>
<gene>
    <name evidence="2" type="ORF">TGAM01_v202293</name>
</gene>
<evidence type="ECO:0000256" key="1">
    <source>
        <dbReference type="SAM" id="MobiDB-lite"/>
    </source>
</evidence>
<proteinExistence type="predicted"/>
<protein>
    <submittedName>
        <fullName evidence="2">Uncharacterized protein</fullName>
    </submittedName>
</protein>
<name>A0A2P4ZY03_9HYPO</name>
<dbReference type="Proteomes" id="UP000054821">
    <property type="component" value="Unassembled WGS sequence"/>
</dbReference>
<accession>A0A2P4ZY03</accession>
<dbReference type="RefSeq" id="XP_024406370.1">
    <property type="nucleotide sequence ID" value="XM_024548967.1"/>
</dbReference>
<sequence>MEAHRNSPGERTDLHRTASMPRRTQGQDPWSLFRPISGPTLQAFSHVSPYQRVWTPGWTPAPNVLAATAALNEARTAHRPLDRCMPRPEGHSCGSAANALVDGTTTTSTPLARCATPGAATTAATPWHRCLSDLASELPMPQLRMINNLQTADNCATICTFFRNLNFLEGRDFFFY</sequence>
<organism evidence="2 3">
    <name type="scientific">Trichoderma gamsii</name>
    <dbReference type="NCBI Taxonomy" id="398673"/>
    <lineage>
        <taxon>Eukaryota</taxon>
        <taxon>Fungi</taxon>
        <taxon>Dikarya</taxon>
        <taxon>Ascomycota</taxon>
        <taxon>Pezizomycotina</taxon>
        <taxon>Sordariomycetes</taxon>
        <taxon>Hypocreomycetidae</taxon>
        <taxon>Hypocreales</taxon>
        <taxon>Hypocreaceae</taxon>
        <taxon>Trichoderma</taxon>
    </lineage>
</organism>
<comment type="caution">
    <text evidence="2">The sequence shown here is derived from an EMBL/GenBank/DDBJ whole genome shotgun (WGS) entry which is preliminary data.</text>
</comment>
<keyword evidence="3" id="KW-1185">Reference proteome</keyword>
<dbReference type="EMBL" id="JPDN02000005">
    <property type="protein sequence ID" value="PON29185.1"/>
    <property type="molecule type" value="Genomic_DNA"/>
</dbReference>
<dbReference type="GeneID" id="36347398"/>
<dbReference type="AlphaFoldDB" id="A0A2P4ZY03"/>
<evidence type="ECO:0000313" key="3">
    <source>
        <dbReference type="Proteomes" id="UP000054821"/>
    </source>
</evidence>
<feature type="compositionally biased region" description="Basic and acidic residues" evidence="1">
    <location>
        <begin position="1"/>
        <end position="16"/>
    </location>
</feature>
<reference evidence="2 3" key="1">
    <citation type="journal article" date="2016" name="Genome Announc.">
        <title>Draft Whole-Genome Sequence of Trichoderma gamsii T6085, a Promising Biocontrol Agent of Fusarium Head Blight on Wheat.</title>
        <authorList>
            <person name="Baroncelli R."/>
            <person name="Zapparata A."/>
            <person name="Piaggeschi G."/>
            <person name="Sarrocco S."/>
            <person name="Vannacci G."/>
        </authorList>
    </citation>
    <scope>NUCLEOTIDE SEQUENCE [LARGE SCALE GENOMIC DNA]</scope>
    <source>
        <strain evidence="2 3">T6085</strain>
    </source>
</reference>